<dbReference type="EMBL" id="QVLV01000002">
    <property type="protein sequence ID" value="RGE64099.1"/>
    <property type="molecule type" value="Genomic_DNA"/>
</dbReference>
<keyword evidence="1" id="KW-0812">Transmembrane</keyword>
<dbReference type="SUPFAM" id="SSF51445">
    <property type="entry name" value="(Trans)glycosidases"/>
    <property type="match status" value="1"/>
</dbReference>
<dbReference type="Gene3D" id="3.20.20.80">
    <property type="entry name" value="Glycosidases"/>
    <property type="match status" value="1"/>
</dbReference>
<dbReference type="InterPro" id="IPR032267">
    <property type="entry name" value="DUF4832"/>
</dbReference>
<evidence type="ECO:0000313" key="4">
    <source>
        <dbReference type="EMBL" id="RGE73877.1"/>
    </source>
</evidence>
<organism evidence="3 5">
    <name type="scientific">Eisenbergiella massiliensis</name>
    <dbReference type="NCBI Taxonomy" id="1720294"/>
    <lineage>
        <taxon>Bacteria</taxon>
        <taxon>Bacillati</taxon>
        <taxon>Bacillota</taxon>
        <taxon>Clostridia</taxon>
        <taxon>Lachnospirales</taxon>
        <taxon>Lachnospiraceae</taxon>
        <taxon>Eisenbergiella</taxon>
    </lineage>
</organism>
<reference evidence="3 6" key="1">
    <citation type="submission" date="2018-08" db="EMBL/GenBank/DDBJ databases">
        <title>A genome reference for cultivated species of the human gut microbiota.</title>
        <authorList>
            <person name="Zou Y."/>
            <person name="Xue W."/>
            <person name="Luo G."/>
        </authorList>
    </citation>
    <scope>NUCLEOTIDE SEQUENCE [LARGE SCALE GENOMIC DNA]</scope>
    <source>
        <strain evidence="4 6">AF26-4BH</strain>
        <strain evidence="3">TF05-5AC</strain>
    </source>
</reference>
<evidence type="ECO:0000256" key="1">
    <source>
        <dbReference type="SAM" id="Phobius"/>
    </source>
</evidence>
<protein>
    <submittedName>
        <fullName evidence="3">DUF4832 domain-containing protein</fullName>
    </submittedName>
</protein>
<evidence type="ECO:0000259" key="2">
    <source>
        <dbReference type="Pfam" id="PF16116"/>
    </source>
</evidence>
<keyword evidence="5" id="KW-1185">Reference proteome</keyword>
<dbReference type="Pfam" id="PF16116">
    <property type="entry name" value="DUF4832"/>
    <property type="match status" value="1"/>
</dbReference>
<name>A0A3E3IAJ6_9FIRM</name>
<keyword evidence="1" id="KW-0472">Membrane</keyword>
<feature type="transmembrane region" description="Helical" evidence="1">
    <location>
        <begin position="7"/>
        <end position="29"/>
    </location>
</feature>
<evidence type="ECO:0000313" key="6">
    <source>
        <dbReference type="Proteomes" id="UP000261166"/>
    </source>
</evidence>
<dbReference type="InterPro" id="IPR017853">
    <property type="entry name" value="GH"/>
</dbReference>
<comment type="caution">
    <text evidence="3">The sequence shown here is derived from an EMBL/GenBank/DDBJ whole genome shotgun (WGS) entry which is preliminary data.</text>
</comment>
<proteinExistence type="predicted"/>
<sequence>MANGTRVKIITGVVILLAAAFVLLAFYMIPRIYNLSASVDFTAGDGVYENPLMGYVNWARHPEEAQTGQLVYIDVTWAEWEPREGHFDIKGLEERNHIKRWKDEGKHAVLRFVCDMPGSEKHMDIPQWLYEKTADGIFYDTDYGKGYAPVYDNPEFLEAHGKALAALGSYCSQDTFVSYVQLGSLGHWGEWHTKYEDGVPPMPDAEVCWKYAGQYADSFIHARLLMRRNYVMAVDGGMGLYNDMTGLPGDTLEWLDWQENGGAYETPGRQIPYAPVKAVWNNAPVGGEFTGELPLEQMLGEDLEQTLSLIDRSHMTFIGPRAPEGEMLASDGAAEILKHLGYRYRISHMDIKMDYFRQSFKVELVWKNDGAAPIYFEWPVMMYIYDAEGNRRYWEGVDVDLTQLTPGKTVTTVNDIPFNDLFRKGYTIGIGILDPQTEEPGIELAMNKRYQDGINIIYSYDGNAGTVFGEE</sequence>
<dbReference type="EMBL" id="QVLU01000002">
    <property type="protein sequence ID" value="RGE73877.1"/>
    <property type="molecule type" value="Genomic_DNA"/>
</dbReference>
<accession>A0A3E3IAJ6</accession>
<dbReference type="Proteomes" id="UP000261166">
    <property type="component" value="Unassembled WGS sequence"/>
</dbReference>
<gene>
    <name evidence="4" type="ORF">DWY69_01945</name>
    <name evidence="3" type="ORF">DXC51_03225</name>
</gene>
<dbReference type="Proteomes" id="UP000260812">
    <property type="component" value="Unassembled WGS sequence"/>
</dbReference>
<dbReference type="RefSeq" id="WP_025489842.1">
    <property type="nucleotide sequence ID" value="NZ_CALBAU010000032.1"/>
</dbReference>
<feature type="domain" description="DUF4832" evidence="2">
    <location>
        <begin position="280"/>
        <end position="438"/>
    </location>
</feature>
<dbReference type="GeneID" id="97985922"/>
<evidence type="ECO:0000313" key="5">
    <source>
        <dbReference type="Proteomes" id="UP000260812"/>
    </source>
</evidence>
<dbReference type="OrthoDB" id="9761426at2"/>
<evidence type="ECO:0000313" key="3">
    <source>
        <dbReference type="EMBL" id="RGE64099.1"/>
    </source>
</evidence>
<keyword evidence="1" id="KW-1133">Transmembrane helix</keyword>
<dbReference type="AlphaFoldDB" id="A0A3E3IAJ6"/>